<protein>
    <submittedName>
        <fullName evidence="1">Uncharacterized protein</fullName>
    </submittedName>
</protein>
<reference evidence="1" key="1">
    <citation type="journal article" date="2019" name="Science">
        <title>Mutation of a bHLH transcription factor allowed almond domestication.</title>
        <authorList>
            <person name="Sanchez-Perez R."/>
            <person name="Pavan S."/>
            <person name="Mazzeo R."/>
            <person name="Moldovan C."/>
            <person name="Aiese Cigliano R."/>
            <person name="Del Cueto J."/>
            <person name="Ricciardi F."/>
            <person name="Lotti C."/>
            <person name="Ricciardi L."/>
            <person name="Dicenta F."/>
            <person name="Lopez-Marques R.L."/>
            <person name="Lindberg Moller B."/>
        </authorList>
    </citation>
    <scope>NUCLEOTIDE SEQUENCE</scope>
</reference>
<evidence type="ECO:0000313" key="1">
    <source>
        <dbReference type="EMBL" id="BBH06526.1"/>
    </source>
</evidence>
<dbReference type="EMBL" id="AP019302">
    <property type="protein sequence ID" value="BBH06526.1"/>
    <property type="molecule type" value="Genomic_DNA"/>
</dbReference>
<dbReference type="AlphaFoldDB" id="A0A4Y1RRT7"/>
<proteinExistence type="predicted"/>
<sequence length="35" mass="3946">MSSSIPLLRFHVLVRRCHFLGLHFLHLSSGADQLG</sequence>
<gene>
    <name evidence="1" type="ORF">Prudu_018204</name>
    <name evidence="2" type="ORF">Prudu_491S000300</name>
</gene>
<organism evidence="1">
    <name type="scientific">Prunus dulcis</name>
    <name type="common">Almond</name>
    <name type="synonym">Amygdalus dulcis</name>
    <dbReference type="NCBI Taxonomy" id="3755"/>
    <lineage>
        <taxon>Eukaryota</taxon>
        <taxon>Viridiplantae</taxon>
        <taxon>Streptophyta</taxon>
        <taxon>Embryophyta</taxon>
        <taxon>Tracheophyta</taxon>
        <taxon>Spermatophyta</taxon>
        <taxon>Magnoliopsida</taxon>
        <taxon>eudicotyledons</taxon>
        <taxon>Gunneridae</taxon>
        <taxon>Pentapetalae</taxon>
        <taxon>rosids</taxon>
        <taxon>fabids</taxon>
        <taxon>Rosales</taxon>
        <taxon>Rosaceae</taxon>
        <taxon>Amygdaloideae</taxon>
        <taxon>Amygdaleae</taxon>
        <taxon>Prunus</taxon>
    </lineage>
</organism>
<accession>A0A4Y1RRT7</accession>
<dbReference type="EMBL" id="AP020828">
    <property type="protein sequence ID" value="BBN68595.1"/>
    <property type="molecule type" value="Genomic_DNA"/>
</dbReference>
<name>A0A4Y1RRT7_PRUDU</name>
<evidence type="ECO:0000313" key="2">
    <source>
        <dbReference type="EMBL" id="BBN68595.1"/>
    </source>
</evidence>